<feature type="region of interest" description="Disordered" evidence="1">
    <location>
        <begin position="150"/>
        <end position="184"/>
    </location>
</feature>
<dbReference type="RefSeq" id="WP_165566120.1">
    <property type="nucleotide sequence ID" value="NZ_SAYU02000001.1"/>
</dbReference>
<feature type="signal peptide" evidence="2">
    <location>
        <begin position="1"/>
        <end position="23"/>
    </location>
</feature>
<keyword evidence="2" id="KW-0732">Signal</keyword>
<dbReference type="AlphaFoldDB" id="A0A8T6R1I0"/>
<feature type="chain" id="PRO_5035869548" description="DNA modification methylase" evidence="2">
    <location>
        <begin position="24"/>
        <end position="184"/>
    </location>
</feature>
<keyword evidence="4" id="KW-1185">Reference proteome</keyword>
<protein>
    <recommendedName>
        <fullName evidence="5">DNA modification methylase</fullName>
    </recommendedName>
</protein>
<evidence type="ECO:0000256" key="2">
    <source>
        <dbReference type="SAM" id="SignalP"/>
    </source>
</evidence>
<comment type="caution">
    <text evidence="3">The sequence shown here is derived from an EMBL/GenBank/DDBJ whole genome shotgun (WGS) entry which is preliminary data.</text>
</comment>
<dbReference type="EMBL" id="SAYU02000001">
    <property type="protein sequence ID" value="NHA66655.1"/>
    <property type="molecule type" value="Genomic_DNA"/>
</dbReference>
<dbReference type="Proteomes" id="UP000287866">
    <property type="component" value="Unassembled WGS sequence"/>
</dbReference>
<accession>A0A8T6R1I0</accession>
<feature type="compositionally biased region" description="Low complexity" evidence="1">
    <location>
        <begin position="151"/>
        <end position="184"/>
    </location>
</feature>
<evidence type="ECO:0000256" key="1">
    <source>
        <dbReference type="SAM" id="MobiDB-lite"/>
    </source>
</evidence>
<name>A0A8T6R1I0_9MICO</name>
<proteinExistence type="predicted"/>
<dbReference type="PROSITE" id="PS51257">
    <property type="entry name" value="PROKAR_LIPOPROTEIN"/>
    <property type="match status" value="1"/>
</dbReference>
<organism evidence="3 4">
    <name type="scientific">Phycicoccus flavus</name>
    <dbReference type="NCBI Taxonomy" id="2502783"/>
    <lineage>
        <taxon>Bacteria</taxon>
        <taxon>Bacillati</taxon>
        <taxon>Actinomycetota</taxon>
        <taxon>Actinomycetes</taxon>
        <taxon>Micrococcales</taxon>
        <taxon>Intrasporangiaceae</taxon>
        <taxon>Phycicoccus</taxon>
    </lineage>
</organism>
<evidence type="ECO:0000313" key="4">
    <source>
        <dbReference type="Proteomes" id="UP000287866"/>
    </source>
</evidence>
<gene>
    <name evidence="3" type="ORF">EPD83_001140</name>
</gene>
<sequence>MTNRAATFLRLLGLAGATLVVSACGVFSPVQTDYPYIPADGVDLTMPGLDLRNLAVVTDAEGSAGVLVGQAVNEGAEAVEVTFALSGDAGGRGASTTVPAYSGSSLSETTPVTLAAVPAAPGALVELSVTTAQAGRNVVEVPVLDRTSYYTSVPTPSQAPSSSASPSASTSPSASPSPSASSSG</sequence>
<evidence type="ECO:0008006" key="5">
    <source>
        <dbReference type="Google" id="ProtNLM"/>
    </source>
</evidence>
<reference evidence="3" key="1">
    <citation type="submission" date="2020-03" db="EMBL/GenBank/DDBJ databases">
        <title>Phycicoccus flavus sp. nov., a novel endophytic actinobacterium isolated from branch of Kandelia candel.</title>
        <authorList>
            <person name="Tuo L."/>
        </authorList>
    </citation>
    <scope>NUCLEOTIDE SEQUENCE</scope>
    <source>
        <strain evidence="3">CMS6Z-2</strain>
    </source>
</reference>
<evidence type="ECO:0000313" key="3">
    <source>
        <dbReference type="EMBL" id="NHA66655.1"/>
    </source>
</evidence>